<dbReference type="AlphaFoldDB" id="A2SNQ0"/>
<evidence type="ECO:0000313" key="2">
    <source>
        <dbReference type="EMBL" id="ABM97189.1"/>
    </source>
</evidence>
<protein>
    <submittedName>
        <fullName evidence="2">Uncharacterized protein</fullName>
    </submittedName>
</protein>
<proteinExistence type="predicted"/>
<accession>A2SNQ0</accession>
<reference evidence="2 3" key="1">
    <citation type="journal article" date="2007" name="J. Bacteriol.">
        <title>Whole-genome analysis of the methyl tert-butyl ether-degrading beta-proteobacterium Methylibium petroleiphilum PM1.</title>
        <authorList>
            <person name="Kane S.R."/>
            <person name="Chakicherla A.Y."/>
            <person name="Chain P.S.G."/>
            <person name="Schmidt R."/>
            <person name="Shin M.W."/>
            <person name="Legler T.C."/>
            <person name="Scow K.M."/>
            <person name="Larimer F.W."/>
            <person name="Lucas S.M."/>
            <person name="Richardson P.M."/>
            <person name="Hristova K.R."/>
        </authorList>
    </citation>
    <scope>NUCLEOTIDE SEQUENCE [LARGE SCALE GENOMIC DNA]</scope>
    <source>
        <strain evidence="3">ATCC BAA-1232 / LMG 22953 / PM1</strain>
        <plasmid evidence="2 3">RPME01</plasmid>
    </source>
</reference>
<dbReference type="HOGENOM" id="CLU_1164785_0_0_4"/>
<sequence length="238" mass="24657">MTQRRSSGFVLGLLVAALAVASIAALALTAKRFEDQTQRAWMKNTADLLASQASTIERAILRCGEAYPSGLNNDPAAPASTKMFPASSGTLAGVRCPGAAEQAAQIFSGRDGAFVYQLPGVDFGPWTFSNTSAGLIASIEAKSQRAIDATRAAARQSEADLRFDGHMAQVVITPAAAPGTGSGDGTSGAPPATQPPPASGGAIECGSKPKQTKPPMDHGKYAELVHQWNECKKASKDR</sequence>
<organism evidence="2 3">
    <name type="scientific">Methylibium petroleiphilum (strain ATCC BAA-1232 / LMG 22953 / PM1)</name>
    <dbReference type="NCBI Taxonomy" id="420662"/>
    <lineage>
        <taxon>Bacteria</taxon>
        <taxon>Pseudomonadati</taxon>
        <taxon>Pseudomonadota</taxon>
        <taxon>Betaproteobacteria</taxon>
        <taxon>Burkholderiales</taxon>
        <taxon>Sphaerotilaceae</taxon>
        <taxon>Methylibium</taxon>
    </lineage>
</organism>
<feature type="region of interest" description="Disordered" evidence="1">
    <location>
        <begin position="175"/>
        <end position="219"/>
    </location>
</feature>
<keyword evidence="3" id="KW-1185">Reference proteome</keyword>
<dbReference type="EMBL" id="CP000556">
    <property type="protein sequence ID" value="ABM97189.1"/>
    <property type="molecule type" value="Genomic_DNA"/>
</dbReference>
<name>A2SNQ0_METPP</name>
<gene>
    <name evidence="2" type="ordered locus">Mpe_B0414</name>
</gene>
<evidence type="ECO:0000256" key="1">
    <source>
        <dbReference type="SAM" id="MobiDB-lite"/>
    </source>
</evidence>
<geneLocation type="plasmid" evidence="2 3">
    <name>RPME01</name>
</geneLocation>
<dbReference type="RefSeq" id="WP_011831777.1">
    <property type="nucleotide sequence ID" value="NC_008826.1"/>
</dbReference>
<evidence type="ECO:0000313" key="3">
    <source>
        <dbReference type="Proteomes" id="UP000000366"/>
    </source>
</evidence>
<dbReference type="KEGG" id="mpt:Mpe_B0414"/>
<keyword evidence="2" id="KW-0614">Plasmid</keyword>
<dbReference type="eggNOG" id="ENOG502ZGTH">
    <property type="taxonomic scope" value="Bacteria"/>
</dbReference>
<dbReference type="Proteomes" id="UP000000366">
    <property type="component" value="Plasmid RPME01"/>
</dbReference>